<comment type="similarity">
    <text evidence="3">Belongs to the FdhD family.</text>
</comment>
<gene>
    <name evidence="3" type="primary">fdhD</name>
    <name evidence="4" type="ORF">VW35_12885</name>
</gene>
<comment type="function">
    <text evidence="3">Required for formate dehydrogenase (FDH) activity. Acts as a sulfur carrier protein that transfers sulfur from IscS to the molybdenum cofactor prior to its insertion into FDH.</text>
</comment>
<dbReference type="Pfam" id="PF02634">
    <property type="entry name" value="FdhD-NarQ"/>
    <property type="match status" value="1"/>
</dbReference>
<dbReference type="AlphaFoldDB" id="A0A0F5L6H3"/>
<dbReference type="GO" id="GO:0016783">
    <property type="term" value="F:sulfurtransferase activity"/>
    <property type="evidence" value="ECO:0007669"/>
    <property type="project" value="InterPro"/>
</dbReference>
<sequence length="263" mass="28168">MSFATHVTSYPEPWGRGLAQREIAEEAAVAIVVNGTTLAVMMATPADLEAFGIGFALSEGVIDSVDQIERLEVIDHHRGIEVRLWVDQPRAMALLQRRRQSLGPTGCGLCGIESLEQALRPSALVSSRLDLTPHQVMEAMDALRLAQSLNAETHAVHAAGLWHPKGGLLAVCEDVGRHNALDKLLGRSRQLRLPTTECALLLTSRISVDLVQKATVLDVPLLIAVSAPTRLALETAAEAGLQVIAVARGDGFERFSPAASARS</sequence>
<keyword evidence="5" id="KW-1185">Reference proteome</keyword>
<name>A0A0F5L6H3_9HYPH</name>
<keyword evidence="1 3" id="KW-0963">Cytoplasm</keyword>
<dbReference type="GO" id="GO:0097163">
    <property type="term" value="F:sulfur carrier activity"/>
    <property type="evidence" value="ECO:0007669"/>
    <property type="project" value="UniProtKB-UniRule"/>
</dbReference>
<dbReference type="Gene3D" id="3.10.20.10">
    <property type="match status" value="1"/>
</dbReference>
<dbReference type="PANTHER" id="PTHR30592:SF1">
    <property type="entry name" value="SULFUR CARRIER PROTEIN FDHD"/>
    <property type="match status" value="1"/>
</dbReference>
<dbReference type="Proteomes" id="UP000033514">
    <property type="component" value="Unassembled WGS sequence"/>
</dbReference>
<dbReference type="PIRSF" id="PIRSF015626">
    <property type="entry name" value="FdhD"/>
    <property type="match status" value="1"/>
</dbReference>
<proteinExistence type="inferred from homology"/>
<reference evidence="4 5" key="1">
    <citation type="submission" date="2015-03" db="EMBL/GenBank/DDBJ databases">
        <authorList>
            <person name="Hassan Y.I."/>
            <person name="Lepp D."/>
            <person name="Zhou T."/>
        </authorList>
    </citation>
    <scope>NUCLEOTIDE SEQUENCE [LARGE SCALE GENOMIC DNA]</scope>
    <source>
        <strain evidence="4 5">GH2-10</strain>
    </source>
</reference>
<dbReference type="Gene3D" id="3.40.140.10">
    <property type="entry name" value="Cytidine Deaminase, domain 2"/>
    <property type="match status" value="1"/>
</dbReference>
<dbReference type="InterPro" id="IPR016193">
    <property type="entry name" value="Cytidine_deaminase-like"/>
</dbReference>
<evidence type="ECO:0000256" key="1">
    <source>
        <dbReference type="ARBA" id="ARBA00022490"/>
    </source>
</evidence>
<dbReference type="PATRIC" id="fig|361041.3.peg.1959"/>
<dbReference type="InterPro" id="IPR003786">
    <property type="entry name" value="FdhD"/>
</dbReference>
<evidence type="ECO:0000313" key="5">
    <source>
        <dbReference type="Proteomes" id="UP000033514"/>
    </source>
</evidence>
<dbReference type="EMBL" id="LAJG01000023">
    <property type="protein sequence ID" value="KKB78006.1"/>
    <property type="molecule type" value="Genomic_DNA"/>
</dbReference>
<accession>A0A0F5L6H3</accession>
<comment type="subcellular location">
    <subcellularLocation>
        <location evidence="3">Cytoplasm</location>
    </subcellularLocation>
</comment>
<evidence type="ECO:0000256" key="2">
    <source>
        <dbReference type="ARBA" id="ARBA00023150"/>
    </source>
</evidence>
<dbReference type="GO" id="GO:0006777">
    <property type="term" value="P:Mo-molybdopterin cofactor biosynthetic process"/>
    <property type="evidence" value="ECO:0007669"/>
    <property type="project" value="UniProtKB-UniRule"/>
</dbReference>
<feature type="active site" description="Cysteine persulfide intermediate" evidence="3">
    <location>
        <position position="107"/>
    </location>
</feature>
<dbReference type="OrthoDB" id="3197277at2"/>
<dbReference type="GO" id="GO:0005737">
    <property type="term" value="C:cytoplasm"/>
    <property type="evidence" value="ECO:0007669"/>
    <property type="project" value="UniProtKB-SubCell"/>
</dbReference>
<dbReference type="PANTHER" id="PTHR30592">
    <property type="entry name" value="FORMATE DEHYDROGENASE"/>
    <property type="match status" value="1"/>
</dbReference>
<dbReference type="SUPFAM" id="SSF53927">
    <property type="entry name" value="Cytidine deaminase-like"/>
    <property type="match status" value="1"/>
</dbReference>
<dbReference type="STRING" id="361041.VW35_12885"/>
<dbReference type="NCBIfam" id="TIGR00129">
    <property type="entry name" value="fdhD_narQ"/>
    <property type="match status" value="1"/>
</dbReference>
<keyword evidence="2 3" id="KW-0501">Molybdenum cofactor biosynthesis</keyword>
<protein>
    <recommendedName>
        <fullName evidence="3">Sulfur carrier protein FdhD</fullName>
    </recommendedName>
</protein>
<evidence type="ECO:0000256" key="3">
    <source>
        <dbReference type="HAMAP-Rule" id="MF_00187"/>
    </source>
</evidence>
<comment type="caution">
    <text evidence="4">The sequence shown here is derived from an EMBL/GenBank/DDBJ whole genome shotgun (WGS) entry which is preliminary data.</text>
</comment>
<dbReference type="HAMAP" id="MF_00187">
    <property type="entry name" value="FdhD"/>
    <property type="match status" value="1"/>
</dbReference>
<comment type="caution">
    <text evidence="3">Lacks conserved residue(s) required for the propagation of feature annotation.</text>
</comment>
<evidence type="ECO:0000313" key="4">
    <source>
        <dbReference type="EMBL" id="KKB78006.1"/>
    </source>
</evidence>
<organism evidence="4 5">
    <name type="scientific">Devosia soli</name>
    <dbReference type="NCBI Taxonomy" id="361041"/>
    <lineage>
        <taxon>Bacteria</taxon>
        <taxon>Pseudomonadati</taxon>
        <taxon>Pseudomonadota</taxon>
        <taxon>Alphaproteobacteria</taxon>
        <taxon>Hyphomicrobiales</taxon>
        <taxon>Devosiaceae</taxon>
        <taxon>Devosia</taxon>
    </lineage>
</organism>
<dbReference type="RefSeq" id="WP_046143464.1">
    <property type="nucleotide sequence ID" value="NZ_LAJG01000023.1"/>
</dbReference>